<keyword evidence="1" id="KW-0472">Membrane</keyword>
<feature type="non-terminal residue" evidence="2">
    <location>
        <position position="1"/>
    </location>
</feature>
<keyword evidence="3" id="KW-1185">Reference proteome</keyword>
<feature type="transmembrane region" description="Helical" evidence="1">
    <location>
        <begin position="16"/>
        <end position="35"/>
    </location>
</feature>
<accession>A0A371F3A2</accession>
<evidence type="ECO:0000256" key="1">
    <source>
        <dbReference type="SAM" id="Phobius"/>
    </source>
</evidence>
<dbReference type="Proteomes" id="UP000257109">
    <property type="component" value="Unassembled WGS sequence"/>
</dbReference>
<gene>
    <name evidence="2" type="ORF">CR513_47814</name>
</gene>
<keyword evidence="1" id="KW-0812">Transmembrane</keyword>
<evidence type="ECO:0000313" key="2">
    <source>
        <dbReference type="EMBL" id="RDX72663.1"/>
    </source>
</evidence>
<sequence>MIGAQLEEYITNPKSWLESFFLLIILVLLYSLNPYHQKRRKSRKEESKEENLDFFISQVYQETPKNLKNSRYGEIICSQFIEFSCIVYSHVSSVLTFNGLNFSYLNMQVQFHLDILDLDLALLEEKLVVITYSSSNGNEEKAHYKS</sequence>
<organism evidence="2 3">
    <name type="scientific">Mucuna pruriens</name>
    <name type="common">Velvet bean</name>
    <name type="synonym">Dolichos pruriens</name>
    <dbReference type="NCBI Taxonomy" id="157652"/>
    <lineage>
        <taxon>Eukaryota</taxon>
        <taxon>Viridiplantae</taxon>
        <taxon>Streptophyta</taxon>
        <taxon>Embryophyta</taxon>
        <taxon>Tracheophyta</taxon>
        <taxon>Spermatophyta</taxon>
        <taxon>Magnoliopsida</taxon>
        <taxon>eudicotyledons</taxon>
        <taxon>Gunneridae</taxon>
        <taxon>Pentapetalae</taxon>
        <taxon>rosids</taxon>
        <taxon>fabids</taxon>
        <taxon>Fabales</taxon>
        <taxon>Fabaceae</taxon>
        <taxon>Papilionoideae</taxon>
        <taxon>50 kb inversion clade</taxon>
        <taxon>NPAAA clade</taxon>
        <taxon>indigoferoid/millettioid clade</taxon>
        <taxon>Phaseoleae</taxon>
        <taxon>Mucuna</taxon>
    </lineage>
</organism>
<reference evidence="2" key="1">
    <citation type="submission" date="2018-05" db="EMBL/GenBank/DDBJ databases">
        <title>Draft genome of Mucuna pruriens seed.</title>
        <authorList>
            <person name="Nnadi N.E."/>
            <person name="Vos R."/>
            <person name="Hasami M.H."/>
            <person name="Devisetty U.K."/>
            <person name="Aguiy J.C."/>
        </authorList>
    </citation>
    <scope>NUCLEOTIDE SEQUENCE [LARGE SCALE GENOMIC DNA]</scope>
    <source>
        <strain evidence="2">JCA_2017</strain>
    </source>
</reference>
<protein>
    <submittedName>
        <fullName evidence="2">Uncharacterized protein</fullName>
    </submittedName>
</protein>
<proteinExistence type="predicted"/>
<keyword evidence="1" id="KW-1133">Transmembrane helix</keyword>
<name>A0A371F3A2_MUCPR</name>
<evidence type="ECO:0000313" key="3">
    <source>
        <dbReference type="Proteomes" id="UP000257109"/>
    </source>
</evidence>
<dbReference type="AlphaFoldDB" id="A0A371F3A2"/>
<comment type="caution">
    <text evidence="2">The sequence shown here is derived from an EMBL/GenBank/DDBJ whole genome shotgun (WGS) entry which is preliminary data.</text>
</comment>
<dbReference type="EMBL" id="QJKJ01010810">
    <property type="protein sequence ID" value="RDX72663.1"/>
    <property type="molecule type" value="Genomic_DNA"/>
</dbReference>